<dbReference type="CDD" id="cd00882">
    <property type="entry name" value="Ras_like_GTPase"/>
    <property type="match status" value="1"/>
</dbReference>
<reference evidence="5" key="3">
    <citation type="submission" date="2023-05" db="EMBL/GenBank/DDBJ databases">
        <authorList>
            <person name="Smith C.H."/>
        </authorList>
    </citation>
    <scope>NUCLEOTIDE SEQUENCE</scope>
    <source>
        <strain evidence="5">CHS0354</strain>
        <tissue evidence="5">Mantle</tissue>
    </source>
</reference>
<gene>
    <name evidence="5" type="ORF">CHS0354_020176</name>
</gene>
<keyword evidence="2" id="KW-0547">Nucleotide-binding</keyword>
<dbReference type="Gene3D" id="3.40.50.300">
    <property type="entry name" value="P-loop containing nucleotide triphosphate hydrolases"/>
    <property type="match status" value="2"/>
</dbReference>
<dbReference type="EMBL" id="JAEAOA010001229">
    <property type="protein sequence ID" value="KAK3575710.1"/>
    <property type="molecule type" value="Genomic_DNA"/>
</dbReference>
<reference evidence="5" key="2">
    <citation type="journal article" date="2021" name="Genome Biol. Evol.">
        <title>Developing a high-quality reference genome for a parasitic bivalve with doubly uniparental inheritance (Bivalvia: Unionida).</title>
        <authorList>
            <person name="Smith C.H."/>
        </authorList>
    </citation>
    <scope>NUCLEOTIDE SEQUENCE</scope>
    <source>
        <strain evidence="5">CHS0354</strain>
        <tissue evidence="5">Mantle</tissue>
    </source>
</reference>
<dbReference type="Proteomes" id="UP001195483">
    <property type="component" value="Unassembled WGS sequence"/>
</dbReference>
<dbReference type="Gene3D" id="3.30.70.1390">
    <property type="entry name" value="ROC domain from the Parkinson's disease-associated leucine-rich repeat kinase 2"/>
    <property type="match status" value="1"/>
</dbReference>
<proteinExistence type="predicted"/>
<keyword evidence="6" id="KW-1185">Reference proteome</keyword>
<dbReference type="Pfam" id="PF08477">
    <property type="entry name" value="Roc"/>
    <property type="match status" value="1"/>
</dbReference>
<feature type="domain" description="Roc" evidence="4">
    <location>
        <begin position="16"/>
        <end position="349"/>
    </location>
</feature>
<dbReference type="AlphaFoldDB" id="A0AAE0RM79"/>
<reference evidence="5" key="1">
    <citation type="journal article" date="2021" name="Genome Biol. Evol.">
        <title>A High-Quality Reference Genome for a Parasitic Bivalve with Doubly Uniparental Inheritance (Bivalvia: Unionida).</title>
        <authorList>
            <person name="Smith C.H."/>
        </authorList>
    </citation>
    <scope>NUCLEOTIDE SEQUENCE</scope>
    <source>
        <strain evidence="5">CHS0354</strain>
    </source>
</reference>
<evidence type="ECO:0000313" key="6">
    <source>
        <dbReference type="Proteomes" id="UP001195483"/>
    </source>
</evidence>
<dbReference type="InterPro" id="IPR020859">
    <property type="entry name" value="ROC"/>
</dbReference>
<evidence type="ECO:0000256" key="3">
    <source>
        <dbReference type="SAM" id="MobiDB-lite"/>
    </source>
</evidence>
<dbReference type="PANTHER" id="PTHR12449">
    <property type="entry name" value="DEATH DOMAIN-CONTAINING PROTEIN"/>
    <property type="match status" value="1"/>
</dbReference>
<evidence type="ECO:0000256" key="1">
    <source>
        <dbReference type="ARBA" id="ARBA00022737"/>
    </source>
</evidence>
<accession>A0AAE0RM79</accession>
<dbReference type="SUPFAM" id="SSF52540">
    <property type="entry name" value="P-loop containing nucleoside triphosphate hydrolases"/>
    <property type="match status" value="1"/>
</dbReference>
<comment type="caution">
    <text evidence="5">The sequence shown here is derived from an EMBL/GenBank/DDBJ whole genome shotgun (WGS) entry which is preliminary data.</text>
</comment>
<feature type="region of interest" description="Disordered" evidence="3">
    <location>
        <begin position="117"/>
        <end position="153"/>
    </location>
</feature>
<name>A0AAE0RM79_9BIVA</name>
<organism evidence="5 6">
    <name type="scientific">Potamilus streckersoni</name>
    <dbReference type="NCBI Taxonomy" id="2493646"/>
    <lineage>
        <taxon>Eukaryota</taxon>
        <taxon>Metazoa</taxon>
        <taxon>Spiralia</taxon>
        <taxon>Lophotrochozoa</taxon>
        <taxon>Mollusca</taxon>
        <taxon>Bivalvia</taxon>
        <taxon>Autobranchia</taxon>
        <taxon>Heteroconchia</taxon>
        <taxon>Palaeoheterodonta</taxon>
        <taxon>Unionida</taxon>
        <taxon>Unionoidea</taxon>
        <taxon>Unionidae</taxon>
        <taxon>Ambleminae</taxon>
        <taxon>Lampsilini</taxon>
        <taxon>Potamilus</taxon>
    </lineage>
</organism>
<evidence type="ECO:0000256" key="2">
    <source>
        <dbReference type="ARBA" id="ARBA00022741"/>
    </source>
</evidence>
<dbReference type="GO" id="GO:0000166">
    <property type="term" value="F:nucleotide binding"/>
    <property type="evidence" value="ECO:0007669"/>
    <property type="project" value="UniProtKB-KW"/>
</dbReference>
<keyword evidence="1" id="KW-0677">Repeat</keyword>
<feature type="compositionally biased region" description="Basic and acidic residues" evidence="3">
    <location>
        <begin position="119"/>
        <end position="131"/>
    </location>
</feature>
<dbReference type="PROSITE" id="PS51424">
    <property type="entry name" value="ROC"/>
    <property type="match status" value="1"/>
</dbReference>
<dbReference type="PANTHER" id="PTHR12449:SF18">
    <property type="entry name" value="DEATH DOMAIN-CONTAINING PROTEIN"/>
    <property type="match status" value="1"/>
</dbReference>
<dbReference type="InterPro" id="IPR039788">
    <property type="entry name" value="NOL4/NOL4L"/>
</dbReference>
<protein>
    <recommendedName>
        <fullName evidence="4">Roc domain-containing protein</fullName>
    </recommendedName>
</protein>
<dbReference type="InterPro" id="IPR041249">
    <property type="entry name" value="HEPN_DZIP3"/>
</dbReference>
<evidence type="ECO:0000259" key="4">
    <source>
        <dbReference type="PROSITE" id="PS51424"/>
    </source>
</evidence>
<sequence>MAARSLQMFKEPLNEGKEKVYNIRVMIVGQYGVGKTTLTQRLLGKNVNISERHSTDGIDVHVECSKVSLPAGKWTSQEKNAEKYSRLQRLVKFLNECATKQESKSKQVGQCELDGQVTSEEHDKLHPHHDLPVNADPDTNKEVKPPTSQPVDSPIARVVPEASSERVAKENKKDTVMEILQLVNENSGNIEESMVEYAALALWDFAGQFVFYTTHQTFLTSRAIYLLVIDLSQQITDFIKDDECFLDMEGIKLCKDNEVIEIWMNSIHSCTPSSQPGIPYVILVGTHVDKIPKNCRQRVIDEYFVHICEILSNKPAALHRMDCIAIDNTQDDPRLEELKKRIFELSKQQPHWGEEKPARWLPLEQAIMTLKASGVKVAPVSLIEDINRSGSVRIENSDELDLFLRYQHEMGTFLYFSIEGLSEKVVLDPQWLIDAQKSLITAGTFINKTPAIVSKWCEFKKSGKLTQELIDKFLPAPIFHRLLAACVAHWPVAKKNSENLIYCGCCVFHLDFHHRLTVFSRNHVIFVRVTIIGTTGKTQSYQFCTEVKEFITMTLSQIIGNLEQSLQFELHIQCPKSDGDNVNSLFRVADLQSNVDLPCHSHGDIHMILSSDLLRFWFQEQEPLDAASSASLLPVLVDSSAPATTDVPTQATTTISLPSTPAGLVQASTSISTSADVTQPPTVEDTDRFMHIACLLVNVGSRVLRRLLHFHTVTPVCTLDQYIANKRIDIDNLRKRRILNKSQMDILFPPGGSTNLGDYDITLLSALFTNIVLTISQQELNMIQFLRDKRNEIFAHAKSVTVNSNDYQTFWSDICSKLGALSK</sequence>
<dbReference type="InterPro" id="IPR027417">
    <property type="entry name" value="P-loop_NTPase"/>
</dbReference>
<evidence type="ECO:0000313" key="5">
    <source>
        <dbReference type="EMBL" id="KAK3575710.1"/>
    </source>
</evidence>
<dbReference type="Pfam" id="PF18738">
    <property type="entry name" value="HEPN_DZIP3"/>
    <property type="match status" value="1"/>
</dbReference>